<name>A0A397JCI4_9GLOM</name>
<accession>A0A397JCI4</accession>
<gene>
    <name evidence="1" type="ORF">Glove_103g199</name>
</gene>
<protein>
    <submittedName>
        <fullName evidence="1">Uncharacterized protein</fullName>
    </submittedName>
</protein>
<evidence type="ECO:0000313" key="2">
    <source>
        <dbReference type="Proteomes" id="UP000266861"/>
    </source>
</evidence>
<organism evidence="1 2">
    <name type="scientific">Diversispora epigaea</name>
    <dbReference type="NCBI Taxonomy" id="1348612"/>
    <lineage>
        <taxon>Eukaryota</taxon>
        <taxon>Fungi</taxon>
        <taxon>Fungi incertae sedis</taxon>
        <taxon>Mucoromycota</taxon>
        <taxon>Glomeromycotina</taxon>
        <taxon>Glomeromycetes</taxon>
        <taxon>Diversisporales</taxon>
        <taxon>Diversisporaceae</taxon>
        <taxon>Diversispora</taxon>
    </lineage>
</organism>
<proteinExistence type="predicted"/>
<dbReference type="Proteomes" id="UP000266861">
    <property type="component" value="Unassembled WGS sequence"/>
</dbReference>
<reference evidence="1 2" key="1">
    <citation type="submission" date="2018-08" db="EMBL/GenBank/DDBJ databases">
        <title>Genome and evolution of the arbuscular mycorrhizal fungus Diversispora epigaea (formerly Glomus versiforme) and its bacterial endosymbionts.</title>
        <authorList>
            <person name="Sun X."/>
            <person name="Fei Z."/>
            <person name="Harrison M."/>
        </authorList>
    </citation>
    <scope>NUCLEOTIDE SEQUENCE [LARGE SCALE GENOMIC DNA]</scope>
    <source>
        <strain evidence="1 2">IT104</strain>
    </source>
</reference>
<keyword evidence="2" id="KW-1185">Reference proteome</keyword>
<sequence length="244" mass="28344">MKKTLNLAITTSRVEKLYKVYSKFIKDIEIEIIGQTKNENSRKLQDFNCINANQESKKRTDQNDNNDVDRIKMFEPNQDDNNESSAELSHKKFQKTLHNVINNLSNKRTCSICNEKGFGIMKKTLNLAITTSRVEKLYKVYSKFIKDIEIEIIGQTKNENSRKLQDFNCINANQESKKRTDQNDNNDVDRIKMFEPNQDDNNESSAELSHKKFQKTLHNVINNLSNKRTCSICNEKGHNAQTCL</sequence>
<comment type="caution">
    <text evidence="1">The sequence shown here is derived from an EMBL/GenBank/DDBJ whole genome shotgun (WGS) entry which is preliminary data.</text>
</comment>
<dbReference type="AlphaFoldDB" id="A0A397JCI4"/>
<dbReference type="EMBL" id="PQFF01000096">
    <property type="protein sequence ID" value="RHZ82904.1"/>
    <property type="molecule type" value="Genomic_DNA"/>
</dbReference>
<evidence type="ECO:0000313" key="1">
    <source>
        <dbReference type="EMBL" id="RHZ82904.1"/>
    </source>
</evidence>
<dbReference type="OrthoDB" id="2438468at2759"/>